<accession>A0A0V8M2K0</accession>
<proteinExistence type="predicted"/>
<dbReference type="PATRIC" id="fig|61435.5.peg.882"/>
<evidence type="ECO:0000313" key="1">
    <source>
        <dbReference type="EMBL" id="KSV17904.1"/>
    </source>
</evidence>
<dbReference type="OrthoDB" id="165595at2"/>
<dbReference type="AlphaFoldDB" id="A0A0V8M2K0"/>
<dbReference type="RefSeq" id="WP_010937143.1">
    <property type="nucleotide sequence ID" value="NZ_CP179927.2"/>
</dbReference>
<organism evidence="1 2">
    <name type="scientific">Dehalococcoides mccartyi</name>
    <dbReference type="NCBI Taxonomy" id="61435"/>
    <lineage>
        <taxon>Bacteria</taxon>
        <taxon>Bacillati</taxon>
        <taxon>Chloroflexota</taxon>
        <taxon>Dehalococcoidia</taxon>
        <taxon>Dehalococcoidales</taxon>
        <taxon>Dehalococcoidaceae</taxon>
        <taxon>Dehalococcoides</taxon>
    </lineage>
</organism>
<dbReference type="GeneID" id="3229320"/>
<dbReference type="InterPro" id="IPR011322">
    <property type="entry name" value="N-reg_PII-like_a/b"/>
</dbReference>
<dbReference type="Proteomes" id="UP000053577">
    <property type="component" value="Unassembled WGS sequence"/>
</dbReference>
<gene>
    <name evidence="1" type="ORF">DA01_04455</name>
</gene>
<name>A0A0V8M2K0_9CHLR</name>
<comment type="caution">
    <text evidence="1">The sequence shown here is derived from an EMBL/GenBank/DDBJ whole genome shotgun (WGS) entry which is preliminary data.</text>
</comment>
<evidence type="ECO:0000313" key="2">
    <source>
        <dbReference type="Proteomes" id="UP000053577"/>
    </source>
</evidence>
<protein>
    <submittedName>
        <fullName evidence="1">Uncharacterized protein</fullName>
    </submittedName>
</protein>
<sequence length="84" mass="9215">MPQADKLELAGVAPNQIVAEMWQGFLEGEGIPSTLGAKQVFPYLGITLLPVSLYVLKEHLTQAKEILADLQVQNEEPDEPAQED</sequence>
<reference evidence="1 2" key="1">
    <citation type="journal article" date="2015" name="Sci. Rep.">
        <title>A comparative genomics and reductive dehalogenase gene transcription study of two chloroethene-respiring bacteria, Dehalococcoides mccartyi strains MB and 11a.</title>
        <authorList>
            <person name="Low A."/>
            <person name="Shen Z."/>
            <person name="Cheng D."/>
            <person name="Rogers M.J."/>
            <person name="Lee P.K."/>
            <person name="He J."/>
        </authorList>
    </citation>
    <scope>NUCLEOTIDE SEQUENCE [LARGE SCALE GENOMIC DNA]</scope>
    <source>
        <strain evidence="1 2">MB</strain>
    </source>
</reference>
<dbReference type="SUPFAM" id="SSF54913">
    <property type="entry name" value="GlnB-like"/>
    <property type="match status" value="1"/>
</dbReference>
<dbReference type="EMBL" id="JGYD01000018">
    <property type="protein sequence ID" value="KSV17904.1"/>
    <property type="molecule type" value="Genomic_DNA"/>
</dbReference>